<reference evidence="8 9" key="1">
    <citation type="submission" date="2019-08" db="EMBL/GenBank/DDBJ databases">
        <title>Five species of Acinetobacter isolated from floral nectar and animal pollinators.</title>
        <authorList>
            <person name="Hendry T.A."/>
        </authorList>
    </citation>
    <scope>NUCLEOTIDE SEQUENCE [LARGE SCALE GENOMIC DNA]</scope>
    <source>
        <strain evidence="8 9">MD18.27</strain>
    </source>
</reference>
<dbReference type="InterPro" id="IPR018527">
    <property type="entry name" value="Rubredoxin_Fe_BS"/>
</dbReference>
<dbReference type="PANTHER" id="PTHR47627">
    <property type="entry name" value="RUBREDOXIN"/>
    <property type="match status" value="1"/>
</dbReference>
<dbReference type="InterPro" id="IPR024934">
    <property type="entry name" value="Rubredoxin-like_dom"/>
</dbReference>
<name>A0ABU6DQZ3_9GAMM</name>
<evidence type="ECO:0000256" key="3">
    <source>
        <dbReference type="ARBA" id="ARBA00022723"/>
    </source>
</evidence>
<proteinExistence type="inferred from homology"/>
<dbReference type="PANTHER" id="PTHR47627:SF1">
    <property type="entry name" value="RUBREDOXIN-1-RELATED"/>
    <property type="match status" value="1"/>
</dbReference>
<dbReference type="PIRSF" id="PIRSF000071">
    <property type="entry name" value="Rubredoxin"/>
    <property type="match status" value="1"/>
</dbReference>
<dbReference type="InterPro" id="IPR024922">
    <property type="entry name" value="Rubredoxin"/>
</dbReference>
<protein>
    <recommendedName>
        <fullName evidence="6">Rubredoxin</fullName>
    </recommendedName>
</protein>
<evidence type="ECO:0000256" key="2">
    <source>
        <dbReference type="ARBA" id="ARBA00022448"/>
    </source>
</evidence>
<keyword evidence="4 6" id="KW-0249">Electron transport</keyword>
<dbReference type="InterPro" id="IPR050526">
    <property type="entry name" value="Rubredoxin_ET"/>
</dbReference>
<evidence type="ECO:0000256" key="6">
    <source>
        <dbReference type="PIRNR" id="PIRNR000071"/>
    </source>
</evidence>
<dbReference type="RefSeq" id="WP_195771766.1">
    <property type="nucleotide sequence ID" value="NZ_VTDN01000003.1"/>
</dbReference>
<dbReference type="PRINTS" id="PR00163">
    <property type="entry name" value="RUBREDOXIN"/>
</dbReference>
<keyword evidence="3 6" id="KW-0479">Metal-binding</keyword>
<gene>
    <name evidence="8" type="ORF">I2F25_04300</name>
</gene>
<organism evidence="8 9">
    <name type="scientific">Acinetobacter pollinis</name>
    <dbReference type="NCBI Taxonomy" id="2605270"/>
    <lineage>
        <taxon>Bacteria</taxon>
        <taxon>Pseudomonadati</taxon>
        <taxon>Pseudomonadota</taxon>
        <taxon>Gammaproteobacteria</taxon>
        <taxon>Moraxellales</taxon>
        <taxon>Moraxellaceae</taxon>
        <taxon>Acinetobacter</taxon>
    </lineage>
</organism>
<comment type="cofactor">
    <cofactor evidence="6">
        <name>Fe(3+)</name>
        <dbReference type="ChEBI" id="CHEBI:29034"/>
    </cofactor>
    <text evidence="6">Binds 1 Fe(3+) ion per subunit.</text>
</comment>
<dbReference type="SUPFAM" id="SSF57802">
    <property type="entry name" value="Rubredoxin-like"/>
    <property type="match status" value="1"/>
</dbReference>
<keyword evidence="9" id="KW-1185">Reference proteome</keyword>
<evidence type="ECO:0000259" key="7">
    <source>
        <dbReference type="PROSITE" id="PS50903"/>
    </source>
</evidence>
<dbReference type="EMBL" id="VTDN01000003">
    <property type="protein sequence ID" value="MEB5476280.1"/>
    <property type="molecule type" value="Genomic_DNA"/>
</dbReference>
<evidence type="ECO:0000313" key="8">
    <source>
        <dbReference type="EMBL" id="MEB5476280.1"/>
    </source>
</evidence>
<dbReference type="PROSITE" id="PS50903">
    <property type="entry name" value="RUBREDOXIN_LIKE"/>
    <property type="match status" value="1"/>
</dbReference>
<keyword evidence="5 6" id="KW-0408">Iron</keyword>
<evidence type="ECO:0000256" key="1">
    <source>
        <dbReference type="ARBA" id="ARBA00005337"/>
    </source>
</evidence>
<dbReference type="PROSITE" id="PS00202">
    <property type="entry name" value="RUBREDOXIN"/>
    <property type="match status" value="1"/>
</dbReference>
<feature type="domain" description="Rubredoxin-like" evidence="7">
    <location>
        <begin position="1"/>
        <end position="52"/>
    </location>
</feature>
<keyword evidence="2 6" id="KW-0813">Transport</keyword>
<evidence type="ECO:0000256" key="4">
    <source>
        <dbReference type="ARBA" id="ARBA00022982"/>
    </source>
</evidence>
<dbReference type="InterPro" id="IPR024935">
    <property type="entry name" value="Rubredoxin_dom"/>
</dbReference>
<comment type="caution">
    <text evidence="8">The sequence shown here is derived from an EMBL/GenBank/DDBJ whole genome shotgun (WGS) entry which is preliminary data.</text>
</comment>
<evidence type="ECO:0000256" key="5">
    <source>
        <dbReference type="ARBA" id="ARBA00023004"/>
    </source>
</evidence>
<dbReference type="Gene3D" id="2.20.28.10">
    <property type="match status" value="1"/>
</dbReference>
<sequence length="55" mass="6264">MKKYQCIVCGFIYDEAEGWPEDGIAAGTKWDDIPDDWTCPDCGVTKVDFEMIEVE</sequence>
<dbReference type="CDD" id="cd00730">
    <property type="entry name" value="rubredoxin"/>
    <property type="match status" value="1"/>
</dbReference>
<accession>A0ABU6DQZ3</accession>
<dbReference type="Proteomes" id="UP001339883">
    <property type="component" value="Unassembled WGS sequence"/>
</dbReference>
<evidence type="ECO:0000313" key="9">
    <source>
        <dbReference type="Proteomes" id="UP001339883"/>
    </source>
</evidence>
<dbReference type="Pfam" id="PF00301">
    <property type="entry name" value="Rubredoxin"/>
    <property type="match status" value="1"/>
</dbReference>
<comment type="similarity">
    <text evidence="1 6">Belongs to the rubredoxin family.</text>
</comment>